<evidence type="ECO:0000313" key="4">
    <source>
        <dbReference type="Proteomes" id="UP000008144"/>
    </source>
</evidence>
<dbReference type="PANTHER" id="PTHR20883">
    <property type="entry name" value="PHYTANOYL-COA DIOXYGENASE DOMAIN CONTAINING 1"/>
    <property type="match status" value="1"/>
</dbReference>
<dbReference type="HOGENOM" id="CLU_065874_0_0_1"/>
<dbReference type="Gene3D" id="2.60.120.620">
    <property type="entry name" value="q2cbj1_9rhob like domain"/>
    <property type="match status" value="1"/>
</dbReference>
<feature type="region of interest" description="Disordered" evidence="2">
    <location>
        <begin position="1"/>
        <end position="23"/>
    </location>
</feature>
<dbReference type="KEGG" id="cin:100178123"/>
<proteinExistence type="predicted"/>
<gene>
    <name evidence="3" type="primary">LOC100178123</name>
</gene>
<reference evidence="3" key="2">
    <citation type="journal article" date="2008" name="Genome Biol.">
        <title>Improved genome assembly and evidence-based global gene model set for the chordate Ciona intestinalis: new insight into intron and operon populations.</title>
        <authorList>
            <person name="Satou Y."/>
            <person name="Mineta K."/>
            <person name="Ogasawara M."/>
            <person name="Sasakura Y."/>
            <person name="Shoguchi E."/>
            <person name="Ueno K."/>
            <person name="Yamada L."/>
            <person name="Matsumoto J."/>
            <person name="Wasserscheid J."/>
            <person name="Dewar K."/>
            <person name="Wiley G.B."/>
            <person name="Macmil S.L."/>
            <person name="Roe B.A."/>
            <person name="Zeller R.W."/>
            <person name="Hastings K.E."/>
            <person name="Lemaire P."/>
            <person name="Lindquist E."/>
            <person name="Endo T."/>
            <person name="Hotta K."/>
            <person name="Inaba K."/>
        </authorList>
    </citation>
    <scope>NUCLEOTIDE SEQUENCE [LARGE SCALE GENOMIC DNA]</scope>
    <source>
        <strain evidence="3">wild type</strain>
    </source>
</reference>
<accession>F6PKC1</accession>
<dbReference type="InParanoid" id="F6PKC1"/>
<evidence type="ECO:0000256" key="2">
    <source>
        <dbReference type="SAM" id="MobiDB-lite"/>
    </source>
</evidence>
<organism evidence="3 4">
    <name type="scientific">Ciona intestinalis</name>
    <name type="common">Transparent sea squirt</name>
    <name type="synonym">Ascidia intestinalis</name>
    <dbReference type="NCBI Taxonomy" id="7719"/>
    <lineage>
        <taxon>Eukaryota</taxon>
        <taxon>Metazoa</taxon>
        <taxon>Chordata</taxon>
        <taxon>Tunicata</taxon>
        <taxon>Ascidiacea</taxon>
        <taxon>Phlebobranchia</taxon>
        <taxon>Cionidae</taxon>
        <taxon>Ciona</taxon>
    </lineage>
</organism>
<dbReference type="OrthoDB" id="445007at2759"/>
<dbReference type="Pfam" id="PF05721">
    <property type="entry name" value="PhyH"/>
    <property type="match status" value="1"/>
</dbReference>
<comment type="cofactor">
    <cofactor evidence="1">
        <name>Fe cation</name>
        <dbReference type="ChEBI" id="CHEBI:24875"/>
    </cofactor>
</comment>
<dbReference type="RefSeq" id="XP_002128388.1">
    <property type="nucleotide sequence ID" value="XM_002128352.4"/>
</dbReference>
<reference evidence="3" key="4">
    <citation type="submission" date="2025-09" db="UniProtKB">
        <authorList>
            <consortium name="Ensembl"/>
        </authorList>
    </citation>
    <scope>IDENTIFICATION</scope>
</reference>
<dbReference type="EMBL" id="EAAA01001866">
    <property type="status" value="NOT_ANNOTATED_CDS"/>
    <property type="molecule type" value="Genomic_DNA"/>
</dbReference>
<dbReference type="GeneTree" id="ENSGT00390000006287"/>
<evidence type="ECO:0000256" key="1">
    <source>
        <dbReference type="ARBA" id="ARBA00001962"/>
    </source>
</evidence>
<dbReference type="GeneID" id="100178123"/>
<dbReference type="Ensembl" id="ENSCINT00000018254.2">
    <property type="protein sequence ID" value="ENSCINP00000018254.2"/>
    <property type="gene ID" value="ENSCING00000008995.2"/>
</dbReference>
<dbReference type="OMA" id="FNVPWHQ"/>
<dbReference type="AlphaFoldDB" id="F6PKC1"/>
<reference evidence="4" key="1">
    <citation type="journal article" date="2002" name="Science">
        <title>The draft genome of Ciona intestinalis: insights into chordate and vertebrate origins.</title>
        <authorList>
            <person name="Dehal P."/>
            <person name="Satou Y."/>
            <person name="Campbell R.K."/>
            <person name="Chapman J."/>
            <person name="Degnan B."/>
            <person name="De Tomaso A."/>
            <person name="Davidson B."/>
            <person name="Di Gregorio A."/>
            <person name="Gelpke M."/>
            <person name="Goodstein D.M."/>
            <person name="Harafuji N."/>
            <person name="Hastings K.E."/>
            <person name="Ho I."/>
            <person name="Hotta K."/>
            <person name="Huang W."/>
            <person name="Kawashima T."/>
            <person name="Lemaire P."/>
            <person name="Martinez D."/>
            <person name="Meinertzhagen I.A."/>
            <person name="Necula S."/>
            <person name="Nonaka M."/>
            <person name="Putnam N."/>
            <person name="Rash S."/>
            <person name="Saiga H."/>
            <person name="Satake M."/>
            <person name="Terry A."/>
            <person name="Yamada L."/>
            <person name="Wang H.G."/>
            <person name="Awazu S."/>
            <person name="Azumi K."/>
            <person name="Boore J."/>
            <person name="Branno M."/>
            <person name="Chin-Bow S."/>
            <person name="DeSantis R."/>
            <person name="Doyle S."/>
            <person name="Francino P."/>
            <person name="Keys D.N."/>
            <person name="Haga S."/>
            <person name="Hayashi H."/>
            <person name="Hino K."/>
            <person name="Imai K.S."/>
            <person name="Inaba K."/>
            <person name="Kano S."/>
            <person name="Kobayashi K."/>
            <person name="Kobayashi M."/>
            <person name="Lee B.I."/>
            <person name="Makabe K.W."/>
            <person name="Manohar C."/>
            <person name="Matassi G."/>
            <person name="Medina M."/>
            <person name="Mochizuki Y."/>
            <person name="Mount S."/>
            <person name="Morishita T."/>
            <person name="Miura S."/>
            <person name="Nakayama A."/>
            <person name="Nishizaka S."/>
            <person name="Nomoto H."/>
            <person name="Ohta F."/>
            <person name="Oishi K."/>
            <person name="Rigoutsos I."/>
            <person name="Sano M."/>
            <person name="Sasaki A."/>
            <person name="Sasakura Y."/>
            <person name="Shoguchi E."/>
            <person name="Shin-i T."/>
            <person name="Spagnuolo A."/>
            <person name="Stainier D."/>
            <person name="Suzuki M.M."/>
            <person name="Tassy O."/>
            <person name="Takatori N."/>
            <person name="Tokuoka M."/>
            <person name="Yagi K."/>
            <person name="Yoshizaki F."/>
            <person name="Wada S."/>
            <person name="Zhang C."/>
            <person name="Hyatt P.D."/>
            <person name="Larimer F."/>
            <person name="Detter C."/>
            <person name="Doggett N."/>
            <person name="Glavina T."/>
            <person name="Hawkins T."/>
            <person name="Richardson P."/>
            <person name="Lucas S."/>
            <person name="Kohara Y."/>
            <person name="Levine M."/>
            <person name="Satoh N."/>
            <person name="Rokhsar D.S."/>
        </authorList>
    </citation>
    <scope>NUCLEOTIDE SEQUENCE [LARGE SCALE GENOMIC DNA]</scope>
</reference>
<dbReference type="InterPro" id="IPR008775">
    <property type="entry name" value="Phytyl_CoA_dOase-like"/>
</dbReference>
<reference evidence="3" key="3">
    <citation type="submission" date="2025-08" db="UniProtKB">
        <authorList>
            <consortium name="Ensembl"/>
        </authorList>
    </citation>
    <scope>IDENTIFICATION</scope>
</reference>
<keyword evidence="4" id="KW-1185">Reference proteome</keyword>
<dbReference type="SUPFAM" id="SSF51197">
    <property type="entry name" value="Clavaminate synthase-like"/>
    <property type="match status" value="1"/>
</dbReference>
<feature type="compositionally biased region" description="Basic residues" evidence="2">
    <location>
        <begin position="1"/>
        <end position="17"/>
    </location>
</feature>
<dbReference type="Proteomes" id="UP000008144">
    <property type="component" value="Chromosome 4"/>
</dbReference>
<dbReference type="PANTHER" id="PTHR20883:SF14">
    <property type="entry name" value="PHYTANOYL-COA DIOXYGENASE"/>
    <property type="match status" value="1"/>
</dbReference>
<dbReference type="STRING" id="7719.ENSCINP00000018254"/>
<evidence type="ECO:0000313" key="3">
    <source>
        <dbReference type="Ensembl" id="ENSCINP00000018254.2"/>
    </source>
</evidence>
<accession>A0A1W2WFT8</accession>
<sequence>MDKRKKGSNSTQKAKKSKVTEESSFDAQFAYLKDDVDPAPEVYTKKPVQPTEVKPGQLTPKQVDEYFDKGFLLVKDFFKPERLNKVRKAVDQLVDELVNKLYDAGKIKDKHADKDFFTRLSYIEKQFKGTSVILHKRGVLHDEFKALWSDDKLLNVVEQLIGPDIAGHPVWNLRTKTPHNEQATVPWHQDNAYLEPRSLEVHQLTAWIPLVDANMVNGCMQLATGGHRAGKTLKHTCCAGGTWYVEMQEKDLDQLGVDASKDIVTCEVPYGGVLFLNNAIPHQSLENLSDIIRWSLDLRWQRPDKPNGFYGIKDCVVMRKKDDPKYVIDWSELSGCCRSQLQMKKVDEDDTDLHPEIAGPWMKRWDIVHHNRHTELLNHHKDTYTSWHKA</sequence>
<protein>
    <submittedName>
        <fullName evidence="3">Phytanoyl-CoA dioxygenase-like</fullName>
    </submittedName>
</protein>
<name>F6PKC1_CIOIN</name>